<accession>A0AC61S694</accession>
<reference evidence="1" key="1">
    <citation type="submission" date="2019-04" db="EMBL/GenBank/DDBJ databases">
        <title>Microbes associate with the intestines of laboratory mice.</title>
        <authorList>
            <person name="Navarre W."/>
            <person name="Wong E."/>
            <person name="Huang K.C."/>
            <person name="Tropini C."/>
            <person name="Ng K."/>
            <person name="Yu B."/>
        </authorList>
    </citation>
    <scope>NUCLEOTIDE SEQUENCE</scope>
    <source>
        <strain evidence="1">NM86_A22</strain>
    </source>
</reference>
<comment type="caution">
    <text evidence="1">The sequence shown here is derived from an EMBL/GenBank/DDBJ whole genome shotgun (WGS) entry which is preliminary data.</text>
</comment>
<keyword evidence="2" id="KW-1185">Reference proteome</keyword>
<name>A0AC61S694_9BACT</name>
<dbReference type="EMBL" id="SSTG01000031">
    <property type="protein sequence ID" value="THG53805.1"/>
    <property type="molecule type" value="Genomic_DNA"/>
</dbReference>
<protein>
    <submittedName>
        <fullName evidence="1">Uncharacterized protein</fullName>
    </submittedName>
</protein>
<gene>
    <name evidence="1" type="ORF">E5990_04035</name>
</gene>
<sequence>MSLVKTHIFRIVKEALLCGLLLTAACSSDSDTPVSVEEEQAGTTMGIYIKVGNSASGTESRAAIPPSDGNYDPGTAYENYIDLSSETPDLRIYLFTTDNKLISELHKPKLDVVASNPAYRTYELTFRVDTIFPDPYSKPSFKVVMLANWRTYPEKESLTPGETTIDQLVKSAEAVAEYIPTGATLTRDQRIPMFGVNEYTDVTFYNDKPVVHSDPLYLLRAYAKIEIYDAEGTISPIKSVKLTGYNTYAYKAPLGVTHQSQYVKFGPENDYVVIPSIPDNSTTGQSISIEGFSTTANGAGKHFVIYVPEYKNVGIDEKKRSHIDVTYADGNTFTINFKHYQIPSADIQEASPFDILRNYWYKFSVKRNESSLSWIADIQPYAEVKLDPFFGLDRDADGNIILKWHDDGTYDVVVDHEKVTKDKDGDLVIHRFADGSLLCKEVVLKDYIHDDSHEKDYEYVFEKDSSGGNMVILRQESTGGQLHGEEVPVHEHGLNDRPLFVLDKKGAYHYVEYSESVDGKPGKPTLSPVDTRGDTIVQANGFQFRNVDDMKKYMGTYVVKINIGTEADPEFIEELRYYKTAETLDWDTGTDGMTDAGTRSLGKPFGRKAIINRLKETDSHVPYKYNIQQIQIKK</sequence>
<dbReference type="Proteomes" id="UP000305401">
    <property type="component" value="Unassembled WGS sequence"/>
</dbReference>
<evidence type="ECO:0000313" key="1">
    <source>
        <dbReference type="EMBL" id="THG53805.1"/>
    </source>
</evidence>
<evidence type="ECO:0000313" key="2">
    <source>
        <dbReference type="Proteomes" id="UP000305401"/>
    </source>
</evidence>
<organism evidence="1 2">
    <name type="scientific">Muribaculum caecicola</name>
    <dbReference type="NCBI Taxonomy" id="3038144"/>
    <lineage>
        <taxon>Bacteria</taxon>
        <taxon>Pseudomonadati</taxon>
        <taxon>Bacteroidota</taxon>
        <taxon>Bacteroidia</taxon>
        <taxon>Bacteroidales</taxon>
        <taxon>Muribaculaceae</taxon>
        <taxon>Muribaculum</taxon>
    </lineage>
</organism>
<proteinExistence type="predicted"/>